<dbReference type="Pfam" id="PF05057">
    <property type="entry name" value="DUF676"/>
    <property type="match status" value="1"/>
</dbReference>
<dbReference type="SUPFAM" id="SSF53474">
    <property type="entry name" value="alpha/beta-Hydrolases"/>
    <property type="match status" value="1"/>
</dbReference>
<evidence type="ECO:0000256" key="4">
    <source>
        <dbReference type="ARBA" id="ARBA00007920"/>
    </source>
</evidence>
<dbReference type="Gene3D" id="3.40.50.1820">
    <property type="entry name" value="alpha/beta hydrolase"/>
    <property type="match status" value="1"/>
</dbReference>
<comment type="similarity">
    <text evidence="4">Belongs to the putative lipase ROG1 family.</text>
</comment>
<dbReference type="EMBL" id="FWEW01000437">
    <property type="protein sequence ID" value="SLM34907.1"/>
    <property type="molecule type" value="Genomic_DNA"/>
</dbReference>
<name>A0A1W5CVM0_9LECA</name>
<evidence type="ECO:0000256" key="5">
    <source>
        <dbReference type="ARBA" id="ARBA00022824"/>
    </source>
</evidence>
<keyword evidence="11" id="KW-1185">Reference proteome</keyword>
<reference evidence="11" key="1">
    <citation type="submission" date="2017-03" db="EMBL/GenBank/DDBJ databases">
        <authorList>
            <person name="Sharma R."/>
            <person name="Thines M."/>
        </authorList>
    </citation>
    <scope>NUCLEOTIDE SEQUENCE [LARGE SCALE GENOMIC DNA]</scope>
</reference>
<feature type="region of interest" description="Disordered" evidence="8">
    <location>
        <begin position="301"/>
        <end position="328"/>
    </location>
</feature>
<feature type="region of interest" description="Disordered" evidence="8">
    <location>
        <begin position="1"/>
        <end position="23"/>
    </location>
</feature>
<keyword evidence="5" id="KW-0256">Endoplasmic reticulum</keyword>
<organism evidence="10 11">
    <name type="scientific">Lasallia pustulata</name>
    <dbReference type="NCBI Taxonomy" id="136370"/>
    <lineage>
        <taxon>Eukaryota</taxon>
        <taxon>Fungi</taxon>
        <taxon>Dikarya</taxon>
        <taxon>Ascomycota</taxon>
        <taxon>Pezizomycotina</taxon>
        <taxon>Lecanoromycetes</taxon>
        <taxon>OSLEUM clade</taxon>
        <taxon>Umbilicariomycetidae</taxon>
        <taxon>Umbilicariales</taxon>
        <taxon>Umbilicariaceae</taxon>
        <taxon>Lasallia</taxon>
    </lineage>
</organism>
<evidence type="ECO:0000256" key="7">
    <source>
        <dbReference type="ARBA" id="ARBA00023136"/>
    </source>
</evidence>
<sequence length="359" mass="39378">MSHWLFRRSQEAAECDPEQNNTSYSTKGDYGLAVLNEPEDGAEVVADIVFIHGLTGNRETTWTNLKPKIFWPRDLLPSTLPKARIITYGYDADVIGFMSVSMNRIGNHAQDLVSKLADLRDTTNTSERPILFVAHSLGGLLCEDTLLLSKNSHESHLQRIVECTRGIAFMGTPHCGADKAKWGSVLAHLTYAIKTTNTSIVDILKPDSEVLARIQQEFAAMLQVRRDKGLPKMEITCFFESLPYKVMVGEIVPRHSAILLGSTPRSIRADHVNMTKFEGPQDDGYKSVSTVLWRWARQLEEPPAPATPGRSAAAAAATRQSWASPTSGGVYTQGGSTYSGQVNVAGGGHVHQGNVMNTR</sequence>
<dbReference type="GO" id="GO:0016020">
    <property type="term" value="C:membrane"/>
    <property type="evidence" value="ECO:0007669"/>
    <property type="project" value="UniProtKB-SubCell"/>
</dbReference>
<evidence type="ECO:0000256" key="3">
    <source>
        <dbReference type="ARBA" id="ARBA00004370"/>
    </source>
</evidence>
<dbReference type="InterPro" id="IPR007751">
    <property type="entry name" value="DUF676_lipase-like"/>
</dbReference>
<evidence type="ECO:0000259" key="9">
    <source>
        <dbReference type="Pfam" id="PF05057"/>
    </source>
</evidence>
<dbReference type="AlphaFoldDB" id="A0A1W5CVM0"/>
<evidence type="ECO:0000256" key="6">
    <source>
        <dbReference type="ARBA" id="ARBA00023128"/>
    </source>
</evidence>
<comment type="subcellular location">
    <subcellularLocation>
        <location evidence="2">Endoplasmic reticulum</location>
    </subcellularLocation>
    <subcellularLocation>
        <location evidence="3">Membrane</location>
    </subcellularLocation>
    <subcellularLocation>
        <location evidence="1">Mitochondrion</location>
    </subcellularLocation>
</comment>
<dbReference type="PANTHER" id="PTHR48182">
    <property type="entry name" value="PROTEIN SERAC1"/>
    <property type="match status" value="1"/>
</dbReference>
<keyword evidence="6" id="KW-0496">Mitochondrion</keyword>
<evidence type="ECO:0000313" key="11">
    <source>
        <dbReference type="Proteomes" id="UP000192927"/>
    </source>
</evidence>
<keyword evidence="7" id="KW-0472">Membrane</keyword>
<evidence type="ECO:0000313" key="10">
    <source>
        <dbReference type="EMBL" id="SLM34907.1"/>
    </source>
</evidence>
<protein>
    <recommendedName>
        <fullName evidence="9">DUF676 domain-containing protein</fullName>
    </recommendedName>
</protein>
<dbReference type="PANTHER" id="PTHR48182:SF2">
    <property type="entry name" value="PROTEIN SERAC1"/>
    <property type="match status" value="1"/>
</dbReference>
<dbReference type="InterPro" id="IPR052374">
    <property type="entry name" value="SERAC1"/>
</dbReference>
<evidence type="ECO:0000256" key="2">
    <source>
        <dbReference type="ARBA" id="ARBA00004240"/>
    </source>
</evidence>
<evidence type="ECO:0000256" key="1">
    <source>
        <dbReference type="ARBA" id="ARBA00004173"/>
    </source>
</evidence>
<evidence type="ECO:0000256" key="8">
    <source>
        <dbReference type="SAM" id="MobiDB-lite"/>
    </source>
</evidence>
<accession>A0A1W5CVM0</accession>
<dbReference type="InterPro" id="IPR029058">
    <property type="entry name" value="AB_hydrolase_fold"/>
</dbReference>
<feature type="compositionally biased region" description="Low complexity" evidence="8">
    <location>
        <begin position="307"/>
        <end position="325"/>
    </location>
</feature>
<dbReference type="GO" id="GO:0005783">
    <property type="term" value="C:endoplasmic reticulum"/>
    <property type="evidence" value="ECO:0007669"/>
    <property type="project" value="UniProtKB-SubCell"/>
</dbReference>
<proteinExistence type="inferred from homology"/>
<feature type="domain" description="DUF676" evidence="9">
    <location>
        <begin position="48"/>
        <end position="207"/>
    </location>
</feature>
<dbReference type="Proteomes" id="UP000192927">
    <property type="component" value="Unassembled WGS sequence"/>
</dbReference>
<dbReference type="GO" id="GO:0005739">
    <property type="term" value="C:mitochondrion"/>
    <property type="evidence" value="ECO:0007669"/>
    <property type="project" value="UniProtKB-SubCell"/>
</dbReference>